<gene>
    <name evidence="3" type="ORF">T459_28235</name>
</gene>
<feature type="region of interest" description="Disordered" evidence="2">
    <location>
        <begin position="149"/>
        <end position="184"/>
    </location>
</feature>
<dbReference type="AlphaFoldDB" id="A0A2G2YG62"/>
<reference evidence="3 4" key="2">
    <citation type="journal article" date="2017" name="Genome Biol.">
        <title>New reference genome sequences of hot pepper reveal the massive evolution of plant disease-resistance genes by retroduplication.</title>
        <authorList>
            <person name="Kim S."/>
            <person name="Park J."/>
            <person name="Yeom S.I."/>
            <person name="Kim Y.M."/>
            <person name="Seo E."/>
            <person name="Kim K.T."/>
            <person name="Kim M.S."/>
            <person name="Lee J.M."/>
            <person name="Cheong K."/>
            <person name="Shin H.S."/>
            <person name="Kim S.B."/>
            <person name="Han K."/>
            <person name="Lee J."/>
            <person name="Park M."/>
            <person name="Lee H.A."/>
            <person name="Lee H.Y."/>
            <person name="Lee Y."/>
            <person name="Oh S."/>
            <person name="Lee J.H."/>
            <person name="Choi E."/>
            <person name="Choi E."/>
            <person name="Lee S.E."/>
            <person name="Jeon J."/>
            <person name="Kim H."/>
            <person name="Choi G."/>
            <person name="Song H."/>
            <person name="Lee J."/>
            <person name="Lee S.C."/>
            <person name="Kwon J.K."/>
            <person name="Lee H.Y."/>
            <person name="Koo N."/>
            <person name="Hong Y."/>
            <person name="Kim R.W."/>
            <person name="Kang W.H."/>
            <person name="Huh J.H."/>
            <person name="Kang B.C."/>
            <person name="Yang T.J."/>
            <person name="Lee Y.H."/>
            <person name="Bennetzen J.L."/>
            <person name="Choi D."/>
        </authorList>
    </citation>
    <scope>NUCLEOTIDE SEQUENCE [LARGE SCALE GENOMIC DNA]</scope>
    <source>
        <strain evidence="4">cv. CM334</strain>
    </source>
</reference>
<keyword evidence="4" id="KW-1185">Reference proteome</keyword>
<dbReference type="PANTHER" id="PTHR36607:SF26">
    <property type="entry name" value="AMINOTRANSFERASE-LIKE PLANT MOBILE DOMAIN-CONTAINING PROTEIN"/>
    <property type="match status" value="1"/>
</dbReference>
<dbReference type="STRING" id="4072.A0A2G2YG62"/>
<evidence type="ECO:0000313" key="3">
    <source>
        <dbReference type="EMBL" id="PHT68748.1"/>
    </source>
</evidence>
<proteinExistence type="predicted"/>
<evidence type="ECO:0000256" key="1">
    <source>
        <dbReference type="SAM" id="Coils"/>
    </source>
</evidence>
<dbReference type="PANTHER" id="PTHR36607">
    <property type="entry name" value="1,2-DIHYDROXY-3-KETO-5-METHYLTHIOPENTENE DIOXYGENASE 4"/>
    <property type="match status" value="1"/>
</dbReference>
<organism evidence="3 4">
    <name type="scientific">Capsicum annuum</name>
    <name type="common">Capsicum pepper</name>
    <dbReference type="NCBI Taxonomy" id="4072"/>
    <lineage>
        <taxon>Eukaryota</taxon>
        <taxon>Viridiplantae</taxon>
        <taxon>Streptophyta</taxon>
        <taxon>Embryophyta</taxon>
        <taxon>Tracheophyta</taxon>
        <taxon>Spermatophyta</taxon>
        <taxon>Magnoliopsida</taxon>
        <taxon>eudicotyledons</taxon>
        <taxon>Gunneridae</taxon>
        <taxon>Pentapetalae</taxon>
        <taxon>asterids</taxon>
        <taxon>lamiids</taxon>
        <taxon>Solanales</taxon>
        <taxon>Solanaceae</taxon>
        <taxon>Solanoideae</taxon>
        <taxon>Capsiceae</taxon>
        <taxon>Capsicum</taxon>
    </lineage>
</organism>
<name>A0A2G2YG62_CAPAN</name>
<accession>A0A2G2YG62</accession>
<dbReference type="OMA" id="HTANDDK"/>
<feature type="coiled-coil region" evidence="1">
    <location>
        <begin position="405"/>
        <end position="460"/>
    </location>
</feature>
<reference evidence="3 4" key="1">
    <citation type="journal article" date="2014" name="Nat. Genet.">
        <title>Genome sequence of the hot pepper provides insights into the evolution of pungency in Capsicum species.</title>
        <authorList>
            <person name="Kim S."/>
            <person name="Park M."/>
            <person name="Yeom S.I."/>
            <person name="Kim Y.M."/>
            <person name="Lee J.M."/>
            <person name="Lee H.A."/>
            <person name="Seo E."/>
            <person name="Choi J."/>
            <person name="Cheong K."/>
            <person name="Kim K.T."/>
            <person name="Jung K."/>
            <person name="Lee G.W."/>
            <person name="Oh S.K."/>
            <person name="Bae C."/>
            <person name="Kim S.B."/>
            <person name="Lee H.Y."/>
            <person name="Kim S.Y."/>
            <person name="Kim M.S."/>
            <person name="Kang B.C."/>
            <person name="Jo Y.D."/>
            <person name="Yang H.B."/>
            <person name="Jeong H.J."/>
            <person name="Kang W.H."/>
            <person name="Kwon J.K."/>
            <person name="Shin C."/>
            <person name="Lim J.Y."/>
            <person name="Park J.H."/>
            <person name="Huh J.H."/>
            <person name="Kim J.S."/>
            <person name="Kim B.D."/>
            <person name="Cohen O."/>
            <person name="Paran I."/>
            <person name="Suh M.C."/>
            <person name="Lee S.B."/>
            <person name="Kim Y.K."/>
            <person name="Shin Y."/>
            <person name="Noh S.J."/>
            <person name="Park J."/>
            <person name="Seo Y.S."/>
            <person name="Kwon S.Y."/>
            <person name="Kim H.A."/>
            <person name="Park J.M."/>
            <person name="Kim H.J."/>
            <person name="Choi S.B."/>
            <person name="Bosland P.W."/>
            <person name="Reeves G."/>
            <person name="Jo S.H."/>
            <person name="Lee B.W."/>
            <person name="Cho H.T."/>
            <person name="Choi H.S."/>
            <person name="Lee M.S."/>
            <person name="Yu Y."/>
            <person name="Do Choi Y."/>
            <person name="Park B.S."/>
            <person name="van Deynze A."/>
            <person name="Ashrafi H."/>
            <person name="Hill T."/>
            <person name="Kim W.T."/>
            <person name="Pai H.S."/>
            <person name="Ahn H.K."/>
            <person name="Yeam I."/>
            <person name="Giovannoni J.J."/>
            <person name="Rose J.K."/>
            <person name="Sorensen I."/>
            <person name="Lee S.J."/>
            <person name="Kim R.W."/>
            <person name="Choi I.Y."/>
            <person name="Choi B.S."/>
            <person name="Lim J.S."/>
            <person name="Lee Y.H."/>
            <person name="Choi D."/>
        </authorList>
    </citation>
    <scope>NUCLEOTIDE SEQUENCE [LARGE SCALE GENOMIC DNA]</scope>
    <source>
        <strain evidence="4">cv. CM334</strain>
    </source>
</reference>
<protein>
    <recommendedName>
        <fullName evidence="5">Aminotransferase-like plant mobile domain-containing protein</fullName>
    </recommendedName>
</protein>
<feature type="compositionally biased region" description="Low complexity" evidence="2">
    <location>
        <begin position="174"/>
        <end position="184"/>
    </location>
</feature>
<dbReference type="EMBL" id="AYRZ02000011">
    <property type="protein sequence ID" value="PHT68748.1"/>
    <property type="molecule type" value="Genomic_DNA"/>
</dbReference>
<evidence type="ECO:0000313" key="4">
    <source>
        <dbReference type="Proteomes" id="UP000222542"/>
    </source>
</evidence>
<keyword evidence="1" id="KW-0175">Coiled coil</keyword>
<dbReference type="Gramene" id="PHT68748">
    <property type="protein sequence ID" value="PHT68748"/>
    <property type="gene ID" value="T459_28235"/>
</dbReference>
<evidence type="ECO:0000256" key="2">
    <source>
        <dbReference type="SAM" id="MobiDB-lite"/>
    </source>
</evidence>
<comment type="caution">
    <text evidence="3">The sequence shown here is derived from an EMBL/GenBank/DDBJ whole genome shotgun (WGS) entry which is preliminary data.</text>
</comment>
<sequence>MAHEEKFSLAVPVLARIYRGLWEISTSSNLGSFHTLFPIHYVYGWIGLYSSFVTLRHDDNLIVEPYSPNKFSRQFGFCQDVPGILTKHHFDGSLLALVQLWDSCVRLGSLSKLNIPMRPLDNGPFMTREYSDWWPAHRETVLRRNTHIILRGPKKNDTPSSTKGDQLQLDGQDKLSVSSKSKVVTGNPAQSIQVIPKSKNLKVKQPSPLSNDTSKPLVSLNGVAIDSTASSSNESNAIQEPRWKCLKKKYKDLSDQHREFADLDFISIDTAIFEDGVSGSTMPLAELAHQWIALNFETQKAISIFKLSYVSGLWRTLCACITRFSIESSENLIELEKGVALILKGLQEVNVIDLSSLEVLLVDFFKKHRNYDVAKLSSSQKITRDAHQELLSVAKKCLHTANDDKVKMDQHLGELQKVLERVEKELAAWTSKKKKTILLIEEHQKKLSKNQETITNIEGEIHALEKSSPLSETETKELAKLKEIAKTSRLQILGHKLFP</sequence>
<dbReference type="Proteomes" id="UP000222542">
    <property type="component" value="Unassembled WGS sequence"/>
</dbReference>
<evidence type="ECO:0008006" key="5">
    <source>
        <dbReference type="Google" id="ProtNLM"/>
    </source>
</evidence>